<evidence type="ECO:0000256" key="4">
    <source>
        <dbReference type="ARBA" id="ARBA00023163"/>
    </source>
</evidence>
<reference evidence="6 8" key="1">
    <citation type="submission" date="2018-06" db="EMBL/GenBank/DDBJ databases">
        <title>Genomic Encyclopedia of Archaeal and Bacterial Type Strains, Phase II (KMG-II): from individual species to whole genera.</title>
        <authorList>
            <person name="Goeker M."/>
        </authorList>
    </citation>
    <scope>NUCLEOTIDE SEQUENCE [LARGE SCALE GENOMIC DNA]</scope>
    <source>
        <strain evidence="6 8">DSM 18710</strain>
    </source>
</reference>
<evidence type="ECO:0000313" key="9">
    <source>
        <dbReference type="Proteomes" id="UP000254235"/>
    </source>
</evidence>
<dbReference type="SUPFAM" id="SSF53850">
    <property type="entry name" value="Periplasmic binding protein-like II"/>
    <property type="match status" value="1"/>
</dbReference>
<dbReference type="PROSITE" id="PS50931">
    <property type="entry name" value="HTH_LYSR"/>
    <property type="match status" value="1"/>
</dbReference>
<evidence type="ECO:0000259" key="5">
    <source>
        <dbReference type="PROSITE" id="PS50931"/>
    </source>
</evidence>
<dbReference type="PRINTS" id="PR00039">
    <property type="entry name" value="HTHLYSR"/>
</dbReference>
<accession>A0A379EY70</accession>
<protein>
    <submittedName>
        <fullName evidence="6 7">Cyn operon transcriptional activator</fullName>
    </submittedName>
</protein>
<evidence type="ECO:0000256" key="1">
    <source>
        <dbReference type="ARBA" id="ARBA00009437"/>
    </source>
</evidence>
<dbReference type="InterPro" id="IPR036390">
    <property type="entry name" value="WH_DNA-bd_sf"/>
</dbReference>
<dbReference type="GO" id="GO:0003677">
    <property type="term" value="F:DNA binding"/>
    <property type="evidence" value="ECO:0007669"/>
    <property type="project" value="UniProtKB-KW"/>
</dbReference>
<keyword evidence="3" id="KW-0238">DNA-binding</keyword>
<gene>
    <name evidence="7" type="primary">cynR</name>
    <name evidence="6" type="ORF">BC673_11247</name>
    <name evidence="7" type="ORF">NCTC13043_00191</name>
</gene>
<reference evidence="7 9" key="2">
    <citation type="submission" date="2018-06" db="EMBL/GenBank/DDBJ databases">
        <authorList>
            <consortium name="Pathogen Informatics"/>
            <person name="Doyle S."/>
        </authorList>
    </citation>
    <scope>NUCLEOTIDE SEQUENCE [LARGE SCALE GENOMIC DNA]</scope>
    <source>
        <strain evidence="7 9">NCTC13043</strain>
    </source>
</reference>
<organism evidence="7 9">
    <name type="scientific">Prevotella pallens</name>
    <dbReference type="NCBI Taxonomy" id="60133"/>
    <lineage>
        <taxon>Bacteria</taxon>
        <taxon>Pseudomonadati</taxon>
        <taxon>Bacteroidota</taxon>
        <taxon>Bacteroidia</taxon>
        <taxon>Bacteroidales</taxon>
        <taxon>Prevotellaceae</taxon>
        <taxon>Prevotella</taxon>
    </lineage>
</organism>
<dbReference type="AlphaFoldDB" id="A0A379EY70"/>
<dbReference type="Proteomes" id="UP000249852">
    <property type="component" value="Unassembled WGS sequence"/>
</dbReference>
<dbReference type="InterPro" id="IPR050950">
    <property type="entry name" value="HTH-type_LysR_regulators"/>
</dbReference>
<dbReference type="PANTHER" id="PTHR30419">
    <property type="entry name" value="HTH-TYPE TRANSCRIPTIONAL REGULATOR YBHD"/>
    <property type="match status" value="1"/>
</dbReference>
<evidence type="ECO:0000313" key="7">
    <source>
        <dbReference type="EMBL" id="SUC11347.1"/>
    </source>
</evidence>
<dbReference type="Gene3D" id="1.10.10.10">
    <property type="entry name" value="Winged helix-like DNA-binding domain superfamily/Winged helix DNA-binding domain"/>
    <property type="match status" value="1"/>
</dbReference>
<keyword evidence="8" id="KW-1185">Reference proteome</keyword>
<keyword evidence="2" id="KW-0805">Transcription regulation</keyword>
<feature type="domain" description="HTH lysR-type" evidence="5">
    <location>
        <begin position="1"/>
        <end position="58"/>
    </location>
</feature>
<dbReference type="EMBL" id="QLTQ01000012">
    <property type="protein sequence ID" value="RAS45203.1"/>
    <property type="molecule type" value="Genomic_DNA"/>
</dbReference>
<name>A0A379EY70_9BACT</name>
<dbReference type="GO" id="GO:0003700">
    <property type="term" value="F:DNA-binding transcription factor activity"/>
    <property type="evidence" value="ECO:0007669"/>
    <property type="project" value="InterPro"/>
</dbReference>
<keyword evidence="4" id="KW-0804">Transcription</keyword>
<dbReference type="GO" id="GO:0005829">
    <property type="term" value="C:cytosol"/>
    <property type="evidence" value="ECO:0007669"/>
    <property type="project" value="TreeGrafter"/>
</dbReference>
<evidence type="ECO:0000256" key="3">
    <source>
        <dbReference type="ARBA" id="ARBA00023125"/>
    </source>
</evidence>
<dbReference type="Pfam" id="PF03466">
    <property type="entry name" value="LysR_substrate"/>
    <property type="match status" value="1"/>
</dbReference>
<dbReference type="InterPro" id="IPR000847">
    <property type="entry name" value="LysR_HTH_N"/>
</dbReference>
<dbReference type="GeneID" id="78569934"/>
<dbReference type="CDD" id="cd05466">
    <property type="entry name" value="PBP2_LTTR_substrate"/>
    <property type="match status" value="1"/>
</dbReference>
<dbReference type="RefSeq" id="WP_006043873.1">
    <property type="nucleotide sequence ID" value="NZ_CAUPCI010000030.1"/>
</dbReference>
<dbReference type="FunFam" id="1.10.10.10:FF:000001">
    <property type="entry name" value="LysR family transcriptional regulator"/>
    <property type="match status" value="1"/>
</dbReference>
<evidence type="ECO:0000313" key="6">
    <source>
        <dbReference type="EMBL" id="RAS45203.1"/>
    </source>
</evidence>
<dbReference type="SUPFAM" id="SSF46785">
    <property type="entry name" value="Winged helix' DNA-binding domain"/>
    <property type="match status" value="1"/>
</dbReference>
<dbReference type="Proteomes" id="UP000254235">
    <property type="component" value="Unassembled WGS sequence"/>
</dbReference>
<dbReference type="Gene3D" id="3.40.190.290">
    <property type="match status" value="1"/>
</dbReference>
<sequence>MELRQLRYFLKVAELLNFSEASKALFVTQSTLSQQIKQLETELDSTLFERNSHEVTLTEAGKKLVEYAQTVVVDADICQQKMNDLKDLATGELNIGVTFTFSPLLTETVLDFMKRYPGVRLNIIYKTMAELMDMLQRHEVDFVLAFKPTEKNERVESYVLFNNKLVAAMSVTHPLAKRKSITIDDLKDCQVAMPAHGLQNRNAFENIAEQSAKNINIRLEINDINILLKLVRQSKLVTVLAEAALHNEEGLVGIPLEMGNTDMEGCLHTLKNGYIKHSARAFYRLLSQSHTIIKYSSLAHLL</sequence>
<dbReference type="InterPro" id="IPR036388">
    <property type="entry name" value="WH-like_DNA-bd_sf"/>
</dbReference>
<evidence type="ECO:0000256" key="2">
    <source>
        <dbReference type="ARBA" id="ARBA00023015"/>
    </source>
</evidence>
<dbReference type="Pfam" id="PF00126">
    <property type="entry name" value="HTH_1"/>
    <property type="match status" value="1"/>
</dbReference>
<dbReference type="OrthoDB" id="9803735at2"/>
<proteinExistence type="inferred from homology"/>
<evidence type="ECO:0000313" key="8">
    <source>
        <dbReference type="Proteomes" id="UP000249852"/>
    </source>
</evidence>
<dbReference type="EMBL" id="UGTP01000001">
    <property type="protein sequence ID" value="SUC11347.1"/>
    <property type="molecule type" value="Genomic_DNA"/>
</dbReference>
<comment type="similarity">
    <text evidence="1">Belongs to the LysR transcriptional regulatory family.</text>
</comment>
<dbReference type="InterPro" id="IPR005119">
    <property type="entry name" value="LysR_subst-bd"/>
</dbReference>